<evidence type="ECO:0000313" key="2">
    <source>
        <dbReference type="Proteomes" id="UP001356427"/>
    </source>
</evidence>
<keyword evidence="2" id="KW-1185">Reference proteome</keyword>
<evidence type="ECO:0000313" key="1">
    <source>
        <dbReference type="EMBL" id="KAK6315751.1"/>
    </source>
</evidence>
<protein>
    <submittedName>
        <fullName evidence="1">Uncharacterized protein</fullName>
    </submittedName>
</protein>
<proteinExistence type="predicted"/>
<dbReference type="Proteomes" id="UP001356427">
    <property type="component" value="Unassembled WGS sequence"/>
</dbReference>
<sequence>MEINKYGLNPSDVDKAIVKEQTEGSGCMCLHCVLMTHKSPLRTKLSGLTTNRDTRAHCAPTHTLQNKHNTHSQWNDKNICPICISMTLKRAEKAFRQRHHFL</sequence>
<dbReference type="EMBL" id="JAGTTL010000011">
    <property type="protein sequence ID" value="KAK6315751.1"/>
    <property type="molecule type" value="Genomic_DNA"/>
</dbReference>
<dbReference type="AlphaFoldDB" id="A0AAN8MAW1"/>
<gene>
    <name evidence="1" type="ORF">J4Q44_G00132750</name>
</gene>
<organism evidence="1 2">
    <name type="scientific">Coregonus suidteri</name>
    <dbReference type="NCBI Taxonomy" id="861788"/>
    <lineage>
        <taxon>Eukaryota</taxon>
        <taxon>Metazoa</taxon>
        <taxon>Chordata</taxon>
        <taxon>Craniata</taxon>
        <taxon>Vertebrata</taxon>
        <taxon>Euteleostomi</taxon>
        <taxon>Actinopterygii</taxon>
        <taxon>Neopterygii</taxon>
        <taxon>Teleostei</taxon>
        <taxon>Protacanthopterygii</taxon>
        <taxon>Salmoniformes</taxon>
        <taxon>Salmonidae</taxon>
        <taxon>Coregoninae</taxon>
        <taxon>Coregonus</taxon>
    </lineage>
</organism>
<reference evidence="1 2" key="1">
    <citation type="submission" date="2021-04" db="EMBL/GenBank/DDBJ databases">
        <authorList>
            <person name="De Guttry C."/>
            <person name="Zahm M."/>
            <person name="Klopp C."/>
            <person name="Cabau C."/>
            <person name="Louis A."/>
            <person name="Berthelot C."/>
            <person name="Parey E."/>
            <person name="Roest Crollius H."/>
            <person name="Montfort J."/>
            <person name="Robinson-Rechavi M."/>
            <person name="Bucao C."/>
            <person name="Bouchez O."/>
            <person name="Gislard M."/>
            <person name="Lluch J."/>
            <person name="Milhes M."/>
            <person name="Lampietro C."/>
            <person name="Lopez Roques C."/>
            <person name="Donnadieu C."/>
            <person name="Braasch I."/>
            <person name="Desvignes T."/>
            <person name="Postlethwait J."/>
            <person name="Bobe J."/>
            <person name="Wedekind C."/>
            <person name="Guiguen Y."/>
        </authorList>
    </citation>
    <scope>NUCLEOTIDE SEQUENCE [LARGE SCALE GENOMIC DNA]</scope>
    <source>
        <strain evidence="1">Cs_M1</strain>
        <tissue evidence="1">Blood</tissue>
    </source>
</reference>
<comment type="caution">
    <text evidence="1">The sequence shown here is derived from an EMBL/GenBank/DDBJ whole genome shotgun (WGS) entry which is preliminary data.</text>
</comment>
<name>A0AAN8MAW1_9TELE</name>
<accession>A0AAN8MAW1</accession>